<evidence type="ECO:0000313" key="2">
    <source>
        <dbReference type="EMBL" id="RDX74079.1"/>
    </source>
</evidence>
<dbReference type="AlphaFoldDB" id="A0A371F710"/>
<protein>
    <submittedName>
        <fullName evidence="2">Uncharacterized protein</fullName>
    </submittedName>
</protein>
<keyword evidence="1" id="KW-0472">Membrane</keyword>
<evidence type="ECO:0000313" key="3">
    <source>
        <dbReference type="Proteomes" id="UP000257109"/>
    </source>
</evidence>
<dbReference type="EMBL" id="QJKJ01010302">
    <property type="protein sequence ID" value="RDX74079.1"/>
    <property type="molecule type" value="Genomic_DNA"/>
</dbReference>
<keyword evidence="1" id="KW-0812">Transmembrane</keyword>
<gene>
    <name evidence="2" type="ORF">CR513_46213</name>
</gene>
<dbReference type="Proteomes" id="UP000257109">
    <property type="component" value="Unassembled WGS sequence"/>
</dbReference>
<organism evidence="2 3">
    <name type="scientific">Mucuna pruriens</name>
    <name type="common">Velvet bean</name>
    <name type="synonym">Dolichos pruriens</name>
    <dbReference type="NCBI Taxonomy" id="157652"/>
    <lineage>
        <taxon>Eukaryota</taxon>
        <taxon>Viridiplantae</taxon>
        <taxon>Streptophyta</taxon>
        <taxon>Embryophyta</taxon>
        <taxon>Tracheophyta</taxon>
        <taxon>Spermatophyta</taxon>
        <taxon>Magnoliopsida</taxon>
        <taxon>eudicotyledons</taxon>
        <taxon>Gunneridae</taxon>
        <taxon>Pentapetalae</taxon>
        <taxon>rosids</taxon>
        <taxon>fabids</taxon>
        <taxon>Fabales</taxon>
        <taxon>Fabaceae</taxon>
        <taxon>Papilionoideae</taxon>
        <taxon>50 kb inversion clade</taxon>
        <taxon>NPAAA clade</taxon>
        <taxon>indigoferoid/millettioid clade</taxon>
        <taxon>Phaseoleae</taxon>
        <taxon>Mucuna</taxon>
    </lineage>
</organism>
<evidence type="ECO:0000256" key="1">
    <source>
        <dbReference type="SAM" id="Phobius"/>
    </source>
</evidence>
<keyword evidence="3" id="KW-1185">Reference proteome</keyword>
<reference evidence="2" key="1">
    <citation type="submission" date="2018-05" db="EMBL/GenBank/DDBJ databases">
        <title>Draft genome of Mucuna pruriens seed.</title>
        <authorList>
            <person name="Nnadi N.E."/>
            <person name="Vos R."/>
            <person name="Hasami M.H."/>
            <person name="Devisetty U.K."/>
            <person name="Aguiy J.C."/>
        </authorList>
    </citation>
    <scope>NUCLEOTIDE SEQUENCE [LARGE SCALE GENOMIC DNA]</scope>
    <source>
        <strain evidence="2">JCA_2017</strain>
    </source>
</reference>
<feature type="transmembrane region" description="Helical" evidence="1">
    <location>
        <begin position="131"/>
        <end position="152"/>
    </location>
</feature>
<proteinExistence type="predicted"/>
<feature type="transmembrane region" description="Helical" evidence="1">
    <location>
        <begin position="214"/>
        <end position="238"/>
    </location>
</feature>
<name>A0A371F710_MUCPR</name>
<keyword evidence="1" id="KW-1133">Transmembrane helix</keyword>
<feature type="transmembrane region" description="Helical" evidence="1">
    <location>
        <begin position="20"/>
        <end position="39"/>
    </location>
</feature>
<accession>A0A371F710</accession>
<sequence>PFANDHQEKQLFLVQPLHAQYDLLFVLLLSIIFLLAIAMDNQVDHFFLHQSNNLGLILVFQPFTSDNLNSWCLAMCMALEEKKKLDLLMLNSISKEISASVIYSSLIQTSKNLSIEEKKSSIVNKHCTNNWVNTVHSILTIVVVFNLCLATYKLEDKSPNGSLPSINRVFPSLFLNIRNKESFSPIMFPLVFWLCDMCKTIQHPIPRESGRISLYVHIAAFLVTSSINALSYIVIHLITRRINPPNRLAKTILLLPPYITCI</sequence>
<feature type="non-terminal residue" evidence="2">
    <location>
        <position position="1"/>
    </location>
</feature>
<comment type="caution">
    <text evidence="2">The sequence shown here is derived from an EMBL/GenBank/DDBJ whole genome shotgun (WGS) entry which is preliminary data.</text>
</comment>